<dbReference type="AlphaFoldDB" id="A0A2S4UHH1"/>
<gene>
    <name evidence="2" type="ORF">PSHT_15001</name>
</gene>
<proteinExistence type="predicted"/>
<accession>A0A2S4UHH1</accession>
<evidence type="ECO:0000313" key="2">
    <source>
        <dbReference type="EMBL" id="POV96719.1"/>
    </source>
</evidence>
<keyword evidence="1" id="KW-0732">Signal</keyword>
<reference evidence="3" key="3">
    <citation type="journal article" date="2018" name="Mol. Plant Microbe Interact.">
        <title>Genome sequence resources for the wheat stripe rust pathogen (Puccinia striiformis f. sp. tritici) and the barley stripe rust pathogen (Puccinia striiformis f. sp. hordei).</title>
        <authorList>
            <person name="Xia C."/>
            <person name="Wang M."/>
            <person name="Yin C."/>
            <person name="Cornejo O.E."/>
            <person name="Hulbert S.H."/>
            <person name="Chen X."/>
        </authorList>
    </citation>
    <scope>NUCLEOTIDE SEQUENCE [LARGE SCALE GENOMIC DNA]</scope>
    <source>
        <strain evidence="3">93TX-2</strain>
    </source>
</reference>
<keyword evidence="3" id="KW-1185">Reference proteome</keyword>
<evidence type="ECO:0000313" key="3">
    <source>
        <dbReference type="Proteomes" id="UP000238274"/>
    </source>
</evidence>
<feature type="chain" id="PRO_5015633103" description="Secreted protein" evidence="1">
    <location>
        <begin position="19"/>
        <end position="161"/>
    </location>
</feature>
<evidence type="ECO:0008006" key="4">
    <source>
        <dbReference type="Google" id="ProtNLM"/>
    </source>
</evidence>
<name>A0A2S4UHH1_9BASI</name>
<feature type="signal peptide" evidence="1">
    <location>
        <begin position="1"/>
        <end position="18"/>
    </location>
</feature>
<reference evidence="2 3" key="1">
    <citation type="submission" date="2017-12" db="EMBL/GenBank/DDBJ databases">
        <title>Gene loss provides genomic basis for host adaptation in cereal stripe rust fungi.</title>
        <authorList>
            <person name="Xia C."/>
        </authorList>
    </citation>
    <scope>NUCLEOTIDE SEQUENCE [LARGE SCALE GENOMIC DNA]</scope>
    <source>
        <strain evidence="2 3">93TX-2</strain>
    </source>
</reference>
<sequence length="161" mass="17619">MSRYVGLIAIINVGLAACQSYNDQSTELYVTSPSCASYKCEVVQHHGDKLQVNWLNAPPGDVKLILASENNGNSYTIKERIAGTKPTVIMETLDTDHAANTPRLFPPTGPTENSETDSYTLCPEDSVQVISLSSPDKIGYTDIVTIKSRNMARSRIERAIL</sequence>
<dbReference type="VEuPathDB" id="FungiDB:PSTT_04187"/>
<protein>
    <recommendedName>
        <fullName evidence="4">Secreted protein</fullName>
    </recommendedName>
</protein>
<dbReference type="EMBL" id="PKSM01000359">
    <property type="protein sequence ID" value="POV96719.1"/>
    <property type="molecule type" value="Genomic_DNA"/>
</dbReference>
<dbReference type="VEuPathDB" id="FungiDB:PSHT_15001"/>
<comment type="caution">
    <text evidence="2">The sequence shown here is derived from an EMBL/GenBank/DDBJ whole genome shotgun (WGS) entry which is preliminary data.</text>
</comment>
<dbReference type="PROSITE" id="PS51257">
    <property type="entry name" value="PROKAR_LIPOPROTEIN"/>
    <property type="match status" value="1"/>
</dbReference>
<evidence type="ECO:0000256" key="1">
    <source>
        <dbReference type="SAM" id="SignalP"/>
    </source>
</evidence>
<reference evidence="3" key="2">
    <citation type="journal article" date="2018" name="BMC Genomics">
        <title>Genomic insights into host adaptation between the wheat stripe rust pathogen (Puccinia striiformis f. sp. tritici) and the barley stripe rust pathogen (Puccinia striiformis f. sp. hordei).</title>
        <authorList>
            <person name="Xia C."/>
            <person name="Wang M."/>
            <person name="Yin C."/>
            <person name="Cornejo O.E."/>
            <person name="Hulbert S.H."/>
            <person name="Chen X."/>
        </authorList>
    </citation>
    <scope>NUCLEOTIDE SEQUENCE [LARGE SCALE GENOMIC DNA]</scope>
    <source>
        <strain evidence="3">93TX-2</strain>
    </source>
</reference>
<organism evidence="2 3">
    <name type="scientific">Puccinia striiformis</name>
    <dbReference type="NCBI Taxonomy" id="27350"/>
    <lineage>
        <taxon>Eukaryota</taxon>
        <taxon>Fungi</taxon>
        <taxon>Dikarya</taxon>
        <taxon>Basidiomycota</taxon>
        <taxon>Pucciniomycotina</taxon>
        <taxon>Pucciniomycetes</taxon>
        <taxon>Pucciniales</taxon>
        <taxon>Pucciniaceae</taxon>
        <taxon>Puccinia</taxon>
    </lineage>
</organism>
<dbReference type="Proteomes" id="UP000238274">
    <property type="component" value="Unassembled WGS sequence"/>
</dbReference>